<dbReference type="Pfam" id="PF02826">
    <property type="entry name" value="2-Hacid_dh_C"/>
    <property type="match status" value="1"/>
</dbReference>
<evidence type="ECO:0000259" key="6">
    <source>
        <dbReference type="Pfam" id="PF02826"/>
    </source>
</evidence>
<name>A0A9X2DQQ0_9BACI</name>
<dbReference type="InterPro" id="IPR043322">
    <property type="entry name" value="CtBP"/>
</dbReference>
<dbReference type="PANTHER" id="PTHR42789">
    <property type="entry name" value="D-ISOMER SPECIFIC 2-HYDROXYACID DEHYDROGENASE FAMILY PROTEIN (AFU_ORTHOLOGUE AFUA_6G10090)"/>
    <property type="match status" value="1"/>
</dbReference>
<reference evidence="7" key="1">
    <citation type="submission" date="2022-05" db="EMBL/GenBank/DDBJ databases">
        <title>Comparative Genomics of Spacecraft Associated Microbes.</title>
        <authorList>
            <person name="Tran M.T."/>
            <person name="Wright A."/>
            <person name="Seuylemezian A."/>
            <person name="Eisen J."/>
            <person name="Coil D."/>
        </authorList>
    </citation>
    <scope>NUCLEOTIDE SEQUENCE</scope>
    <source>
        <strain evidence="7">214.1.1</strain>
    </source>
</reference>
<dbReference type="GO" id="GO:0051287">
    <property type="term" value="F:NAD binding"/>
    <property type="evidence" value="ECO:0007669"/>
    <property type="project" value="InterPro"/>
</dbReference>
<evidence type="ECO:0000256" key="1">
    <source>
        <dbReference type="ARBA" id="ARBA00005854"/>
    </source>
</evidence>
<dbReference type="Gene3D" id="3.40.50.720">
    <property type="entry name" value="NAD(P)-binding Rossmann-like Domain"/>
    <property type="match status" value="2"/>
</dbReference>
<dbReference type="InterPro" id="IPR050857">
    <property type="entry name" value="D-2-hydroxyacid_DH"/>
</dbReference>
<dbReference type="GO" id="GO:0016616">
    <property type="term" value="F:oxidoreductase activity, acting on the CH-OH group of donors, NAD or NADP as acceptor"/>
    <property type="evidence" value="ECO:0007669"/>
    <property type="project" value="InterPro"/>
</dbReference>
<dbReference type="InterPro" id="IPR036291">
    <property type="entry name" value="NAD(P)-bd_dom_sf"/>
</dbReference>
<dbReference type="FunFam" id="3.40.50.720:FF:000203">
    <property type="entry name" value="D-3-phosphoglycerate dehydrogenase (SerA)"/>
    <property type="match status" value="1"/>
</dbReference>
<keyword evidence="2 4" id="KW-0560">Oxidoreductase</keyword>
<dbReference type="CDD" id="cd05299">
    <property type="entry name" value="CtBP_dh"/>
    <property type="match status" value="1"/>
</dbReference>
<dbReference type="InterPro" id="IPR006140">
    <property type="entry name" value="D-isomer_DH_NAD-bd"/>
</dbReference>
<accession>A0A9X2DQQ0</accession>
<dbReference type="PANTHER" id="PTHR42789:SF1">
    <property type="entry name" value="D-ISOMER SPECIFIC 2-HYDROXYACID DEHYDROGENASE FAMILY PROTEIN (AFU_ORTHOLOGUE AFUA_6G10090)"/>
    <property type="match status" value="1"/>
</dbReference>
<organism evidence="7 8">
    <name type="scientific">Halalkalibacter oceani</name>
    <dbReference type="NCBI Taxonomy" id="1653776"/>
    <lineage>
        <taxon>Bacteria</taxon>
        <taxon>Bacillati</taxon>
        <taxon>Bacillota</taxon>
        <taxon>Bacilli</taxon>
        <taxon>Bacillales</taxon>
        <taxon>Bacillaceae</taxon>
        <taxon>Halalkalibacter</taxon>
    </lineage>
</organism>
<dbReference type="EMBL" id="JAMBOL010000003">
    <property type="protein sequence ID" value="MCM3713652.1"/>
    <property type="molecule type" value="Genomic_DNA"/>
</dbReference>
<evidence type="ECO:0000256" key="3">
    <source>
        <dbReference type="ARBA" id="ARBA00023027"/>
    </source>
</evidence>
<dbReference type="Proteomes" id="UP001139179">
    <property type="component" value="Unassembled WGS sequence"/>
</dbReference>
<keyword evidence="3" id="KW-0520">NAD</keyword>
<evidence type="ECO:0000256" key="4">
    <source>
        <dbReference type="RuleBase" id="RU003719"/>
    </source>
</evidence>
<dbReference type="SUPFAM" id="SSF52283">
    <property type="entry name" value="Formate/glycerate dehydrogenase catalytic domain-like"/>
    <property type="match status" value="1"/>
</dbReference>
<dbReference type="PROSITE" id="PS00671">
    <property type="entry name" value="D_2_HYDROXYACID_DH_3"/>
    <property type="match status" value="1"/>
</dbReference>
<dbReference type="SUPFAM" id="SSF51735">
    <property type="entry name" value="NAD(P)-binding Rossmann-fold domains"/>
    <property type="match status" value="1"/>
</dbReference>
<evidence type="ECO:0000256" key="2">
    <source>
        <dbReference type="ARBA" id="ARBA00023002"/>
    </source>
</evidence>
<dbReference type="InterPro" id="IPR029753">
    <property type="entry name" value="D-isomer_DH_CS"/>
</dbReference>
<dbReference type="InterPro" id="IPR006139">
    <property type="entry name" value="D-isomer_2_OHA_DH_cat_dom"/>
</dbReference>
<keyword evidence="8" id="KW-1185">Reference proteome</keyword>
<comment type="similarity">
    <text evidence="1 4">Belongs to the D-isomer specific 2-hydroxyacid dehydrogenase family.</text>
</comment>
<evidence type="ECO:0000259" key="5">
    <source>
        <dbReference type="Pfam" id="PF00389"/>
    </source>
</evidence>
<dbReference type="GO" id="GO:0003714">
    <property type="term" value="F:transcription corepressor activity"/>
    <property type="evidence" value="ECO:0007669"/>
    <property type="project" value="InterPro"/>
</dbReference>
<gene>
    <name evidence="7" type="ORF">M3202_06110</name>
</gene>
<sequence length="328" mass="36442">MMLVVLADGKSLEGDHYQIEEEFFRERGVEFRVEDCATEEEVIAACQDADAVLSVYAPMTEKVIAALPNCKALVRYGIGFDNIDVEAASKRGIAACNIPDYCIPEVATHTMAMLLQFERKIGLLDASVREGQWNPNAGFYSRRLSSLTLGLVGFGNIAQEVAKYAASFEMKIITYDPFISDEVVDRYGVKKVTLEQLFTDADYISAHVPLNEHTHHLINEEAFNKMKNSTVLLNTARGPIIDQTALVKALKEKTIRGACLDVLEHEPLQLDDEILKLEHVVITPHAAFNSEEAKQRLHLRVAETAYAILQGEHPSNILNRQAVVSAKG</sequence>
<protein>
    <submittedName>
        <fullName evidence="7">C-terminal binding protein</fullName>
    </submittedName>
</protein>
<feature type="domain" description="D-isomer specific 2-hydroxyacid dehydrogenase NAD-binding" evidence="6">
    <location>
        <begin position="111"/>
        <end position="287"/>
    </location>
</feature>
<proteinExistence type="inferred from homology"/>
<dbReference type="Pfam" id="PF00389">
    <property type="entry name" value="2-Hacid_dh"/>
    <property type="match status" value="1"/>
</dbReference>
<evidence type="ECO:0000313" key="8">
    <source>
        <dbReference type="Proteomes" id="UP001139179"/>
    </source>
</evidence>
<evidence type="ECO:0000313" key="7">
    <source>
        <dbReference type="EMBL" id="MCM3713652.1"/>
    </source>
</evidence>
<feature type="domain" description="D-isomer specific 2-hydroxyacid dehydrogenase catalytic" evidence="5">
    <location>
        <begin position="19"/>
        <end position="319"/>
    </location>
</feature>
<dbReference type="AlphaFoldDB" id="A0A9X2DQQ0"/>
<comment type="caution">
    <text evidence="7">The sequence shown here is derived from an EMBL/GenBank/DDBJ whole genome shotgun (WGS) entry which is preliminary data.</text>
</comment>